<dbReference type="Gene3D" id="1.10.10.10">
    <property type="entry name" value="Winged helix-like DNA-binding domain superfamily/Winged helix DNA-binding domain"/>
    <property type="match status" value="1"/>
</dbReference>
<gene>
    <name evidence="2" type="ORF">VV01_17440</name>
</gene>
<dbReference type="SMART" id="SM00418">
    <property type="entry name" value="HTH_ARSR"/>
    <property type="match status" value="1"/>
</dbReference>
<evidence type="ECO:0000313" key="2">
    <source>
        <dbReference type="EMBL" id="KNX39562.1"/>
    </source>
</evidence>
<evidence type="ECO:0000313" key="3">
    <source>
        <dbReference type="Proteomes" id="UP000037397"/>
    </source>
</evidence>
<dbReference type="PANTHER" id="PTHR38600:SF2">
    <property type="entry name" value="SLL0088 PROTEIN"/>
    <property type="match status" value="1"/>
</dbReference>
<evidence type="ECO:0000259" key="1">
    <source>
        <dbReference type="PROSITE" id="PS50987"/>
    </source>
</evidence>
<dbReference type="InterPro" id="IPR011991">
    <property type="entry name" value="ArsR-like_HTH"/>
</dbReference>
<dbReference type="Proteomes" id="UP000037397">
    <property type="component" value="Unassembled WGS sequence"/>
</dbReference>
<dbReference type="PANTHER" id="PTHR38600">
    <property type="entry name" value="TRANSCRIPTIONAL REGULATORY PROTEIN"/>
    <property type="match status" value="1"/>
</dbReference>
<feature type="domain" description="HTH arsR-type" evidence="1">
    <location>
        <begin position="1"/>
        <end position="88"/>
    </location>
</feature>
<dbReference type="AlphaFoldDB" id="A0A0L6CPA6"/>
<proteinExistence type="predicted"/>
<dbReference type="NCBIfam" id="NF033788">
    <property type="entry name" value="HTH_metalloreg"/>
    <property type="match status" value="1"/>
</dbReference>
<dbReference type="Pfam" id="PF12840">
    <property type="entry name" value="HTH_20"/>
    <property type="match status" value="1"/>
</dbReference>
<dbReference type="PRINTS" id="PR00778">
    <property type="entry name" value="HTHARSR"/>
</dbReference>
<dbReference type="SUPFAM" id="SSF46785">
    <property type="entry name" value="Winged helix' DNA-binding domain"/>
    <property type="match status" value="1"/>
</dbReference>
<dbReference type="CDD" id="cd00090">
    <property type="entry name" value="HTH_ARSR"/>
    <property type="match status" value="1"/>
</dbReference>
<organism evidence="2 3">
    <name type="scientific">Luteipulveratus halotolerans</name>
    <dbReference type="NCBI Taxonomy" id="1631356"/>
    <lineage>
        <taxon>Bacteria</taxon>
        <taxon>Bacillati</taxon>
        <taxon>Actinomycetota</taxon>
        <taxon>Actinomycetes</taxon>
        <taxon>Micrococcales</taxon>
        <taxon>Dermacoccaceae</taxon>
        <taxon>Luteipulveratus</taxon>
    </lineage>
</organism>
<accession>A0A0L6CPA6</accession>
<sequence length="101" mass="10908">MTAVLDALADPRRREIIDVMARSGQATATTLAAEVDVSRQAIAKHLGVLADAGLVASARQGREVLYVLRPAPLEATARWMKDAAAVWDRRLDALKRAAEES</sequence>
<reference evidence="3" key="1">
    <citation type="submission" date="2015-03" db="EMBL/GenBank/DDBJ databases">
        <title>Luteipulveratus halotolerans sp. nov., a novel actinobacterium (Dermacoccaceae) from Sarawak, Malaysia.</title>
        <authorList>
            <person name="Juboi H."/>
            <person name="Basik A."/>
            <person name="Shamsul S.S."/>
            <person name="Arnold P."/>
            <person name="Schmitt E.K."/>
            <person name="Sanglier J.-J."/>
            <person name="Yeo T."/>
        </authorList>
    </citation>
    <scope>NUCLEOTIDE SEQUENCE [LARGE SCALE GENOMIC DNA]</scope>
    <source>
        <strain evidence="3">C296001</strain>
    </source>
</reference>
<dbReference type="PROSITE" id="PS50987">
    <property type="entry name" value="HTH_ARSR_2"/>
    <property type="match status" value="1"/>
</dbReference>
<dbReference type="STRING" id="1631356.VV01_17440"/>
<name>A0A0L6CPA6_9MICO</name>
<dbReference type="InterPro" id="IPR036390">
    <property type="entry name" value="WH_DNA-bd_sf"/>
</dbReference>
<keyword evidence="3" id="KW-1185">Reference proteome</keyword>
<dbReference type="EMBL" id="LAIR01000002">
    <property type="protein sequence ID" value="KNX39562.1"/>
    <property type="molecule type" value="Genomic_DNA"/>
</dbReference>
<comment type="caution">
    <text evidence="2">The sequence shown here is derived from an EMBL/GenBank/DDBJ whole genome shotgun (WGS) entry which is preliminary data.</text>
</comment>
<dbReference type="InterPro" id="IPR036388">
    <property type="entry name" value="WH-like_DNA-bd_sf"/>
</dbReference>
<dbReference type="OrthoDB" id="3630048at2"/>
<dbReference type="GO" id="GO:0003700">
    <property type="term" value="F:DNA-binding transcription factor activity"/>
    <property type="evidence" value="ECO:0007669"/>
    <property type="project" value="InterPro"/>
</dbReference>
<dbReference type="InterPro" id="IPR001845">
    <property type="entry name" value="HTH_ArsR_DNA-bd_dom"/>
</dbReference>
<protein>
    <submittedName>
        <fullName evidence="2">ArsR family transcriptional regulator</fullName>
    </submittedName>
</protein>